<dbReference type="AlphaFoldDB" id="A0A5J6G6W7"/>
<feature type="domain" description="NADH-ubiquinone oxidoreductase 51kDa subunit iron-sulphur binding" evidence="7">
    <location>
        <begin position="610"/>
        <end position="657"/>
    </location>
</feature>
<accession>A0A5J6G6W7</accession>
<dbReference type="Pfam" id="PF01257">
    <property type="entry name" value="2Fe-2S_thioredx"/>
    <property type="match status" value="1"/>
</dbReference>
<feature type="compositionally biased region" description="Low complexity" evidence="6">
    <location>
        <begin position="180"/>
        <end position="218"/>
    </location>
</feature>
<evidence type="ECO:0000256" key="1">
    <source>
        <dbReference type="ARBA" id="ARBA00007523"/>
    </source>
</evidence>
<dbReference type="Pfam" id="PF01512">
    <property type="entry name" value="Complex1_51K"/>
    <property type="match status" value="1"/>
</dbReference>
<dbReference type="InterPro" id="IPR019575">
    <property type="entry name" value="Nuop51_4Fe4S-bd"/>
</dbReference>
<dbReference type="Gene3D" id="3.40.30.10">
    <property type="entry name" value="Glutaredoxin"/>
    <property type="match status" value="1"/>
</dbReference>
<keyword evidence="3" id="KW-0479">Metal-binding</keyword>
<dbReference type="Gene3D" id="3.10.20.600">
    <property type="match status" value="1"/>
</dbReference>
<dbReference type="GO" id="GO:0010181">
    <property type="term" value="F:FMN binding"/>
    <property type="evidence" value="ECO:0007669"/>
    <property type="project" value="InterPro"/>
</dbReference>
<dbReference type="PANTHER" id="PTHR43578:SF3">
    <property type="entry name" value="NADH-QUINONE OXIDOREDUCTASE SUBUNIT F"/>
    <property type="match status" value="1"/>
</dbReference>
<dbReference type="RefSeq" id="WP_150493009.1">
    <property type="nucleotide sequence ID" value="NZ_CP023699.1"/>
</dbReference>
<evidence type="ECO:0000256" key="2">
    <source>
        <dbReference type="ARBA" id="ARBA00022485"/>
    </source>
</evidence>
<keyword evidence="4" id="KW-0408">Iron</keyword>
<dbReference type="GO" id="GO:0008137">
    <property type="term" value="F:NADH dehydrogenase (ubiquinone) activity"/>
    <property type="evidence" value="ECO:0007669"/>
    <property type="project" value="InterPro"/>
</dbReference>
<comment type="similarity">
    <text evidence="1">Belongs to the complex I 51 kDa subunit family.</text>
</comment>
<dbReference type="GO" id="GO:0051539">
    <property type="term" value="F:4 iron, 4 sulfur cluster binding"/>
    <property type="evidence" value="ECO:0007669"/>
    <property type="project" value="UniProtKB-KW"/>
</dbReference>
<dbReference type="SUPFAM" id="SSF52833">
    <property type="entry name" value="Thioredoxin-like"/>
    <property type="match status" value="1"/>
</dbReference>
<dbReference type="Pfam" id="PF10531">
    <property type="entry name" value="SLBB"/>
    <property type="match status" value="1"/>
</dbReference>
<evidence type="ECO:0000259" key="7">
    <source>
        <dbReference type="SMART" id="SM00928"/>
    </source>
</evidence>
<dbReference type="SUPFAM" id="SSF142019">
    <property type="entry name" value="Nqo1 FMN-binding domain-like"/>
    <property type="match status" value="1"/>
</dbReference>
<dbReference type="Pfam" id="PF10589">
    <property type="entry name" value="NADH_4Fe-4S"/>
    <property type="match status" value="1"/>
</dbReference>
<evidence type="ECO:0000256" key="6">
    <source>
        <dbReference type="SAM" id="MobiDB-lite"/>
    </source>
</evidence>
<dbReference type="PANTHER" id="PTHR43578">
    <property type="entry name" value="NADH-QUINONE OXIDOREDUCTASE SUBUNIT F"/>
    <property type="match status" value="1"/>
</dbReference>
<evidence type="ECO:0000256" key="4">
    <source>
        <dbReference type="ARBA" id="ARBA00023004"/>
    </source>
</evidence>
<dbReference type="InterPro" id="IPR011538">
    <property type="entry name" value="Nuo51_FMN-bd"/>
</dbReference>
<dbReference type="InterPro" id="IPR036249">
    <property type="entry name" value="Thioredoxin-like_sf"/>
</dbReference>
<organism evidence="8 9">
    <name type="scientific">Streptomyces kanamyceticus</name>
    <dbReference type="NCBI Taxonomy" id="1967"/>
    <lineage>
        <taxon>Bacteria</taxon>
        <taxon>Bacillati</taxon>
        <taxon>Actinomycetota</taxon>
        <taxon>Actinomycetes</taxon>
        <taxon>Kitasatosporales</taxon>
        <taxon>Streptomycetaceae</taxon>
        <taxon>Streptomyces</taxon>
    </lineage>
</organism>
<feature type="region of interest" description="Disordered" evidence="6">
    <location>
        <begin position="162"/>
        <end position="250"/>
    </location>
</feature>
<evidence type="ECO:0000256" key="3">
    <source>
        <dbReference type="ARBA" id="ARBA00022723"/>
    </source>
</evidence>
<dbReference type="EMBL" id="CP023699">
    <property type="protein sequence ID" value="QEU90442.1"/>
    <property type="molecule type" value="Genomic_DNA"/>
</dbReference>
<dbReference type="KEGG" id="ska:CP970_05515"/>
<dbReference type="InterPro" id="IPR037225">
    <property type="entry name" value="Nuo51_FMN-bd_sf"/>
</dbReference>
<keyword evidence="5" id="KW-0411">Iron-sulfur</keyword>
<dbReference type="Gene3D" id="3.40.50.11540">
    <property type="entry name" value="NADH-ubiquinone oxidoreductase 51kDa subunit"/>
    <property type="match status" value="1"/>
</dbReference>
<sequence>MDLRFGDSKPTDEERAAVDAVLGPPESAWEGADDRSDADLRWARGGRVARERRDLLLPGLHALNDRVGWISEGGLDYLCRRLTVPPAEGYGVATFYSMFSVRARARTVVRVCTDLACGGADLCGEVEERLGSVPKVTVEASPCLGLCERAPAALVVRAGPPAVSFPDPAPSRNRGSAPDPGTGLAPSPAPPSSSSNAGRAGYNAGPAGYSAPAGPNSARPAIEDERGARSAPPAFEERGPGRSPRDSDPVAAQAVVAPATPDTLTRAALTPDTAPTEPPASLAVPQAGQDGLILLKRIGTVDPESLDDYRSHGGYTALRRAFAIGPAEVIREVTESGLVGRGGAAFPTGRKWGATAAQPDHPHYLVCNADESEPGTFKDRVIMEGDPYALIEAMTVAGYAVGAHLGYLYLRGEYPLALRRLEHAIAQARARGLLGDDVLGQGYAFDIEIRRGAGAYICGEETALFNSIEGYRGEPRAKPPFPVEKGLFGKPTAENNVETLVNVLPILTMGAGAYAAIGTEKSTGPKLFCVSGSVERPGVYELPFGATLGELLALAGMPGNLRAILLGGAAGGFVRPDELDIPLTFEGTRDAGATLGSGVVLALDDTVPLPRVLLRIAEFFRDESCGQCVPCRVGTVRQEEALHRIAGRTGAAAADDIALLREVGRAMRDASICGLGQTAWNAVESAIDRLGAYE</sequence>
<reference evidence="8 9" key="1">
    <citation type="submission" date="2017-09" db="EMBL/GenBank/DDBJ databases">
        <authorList>
            <person name="Lee N."/>
            <person name="Cho B.-K."/>
        </authorList>
    </citation>
    <scope>NUCLEOTIDE SEQUENCE [LARGE SCALE GENOMIC DNA]</scope>
    <source>
        <strain evidence="8 9">ATCC 12853</strain>
    </source>
</reference>
<evidence type="ECO:0000313" key="9">
    <source>
        <dbReference type="Proteomes" id="UP000325529"/>
    </source>
</evidence>
<keyword evidence="2" id="KW-0004">4Fe-4S</keyword>
<proteinExistence type="inferred from homology"/>
<protein>
    <submittedName>
        <fullName evidence="8">NADH-quinone oxidoreductase subunit E</fullName>
    </submittedName>
</protein>
<evidence type="ECO:0000256" key="5">
    <source>
        <dbReference type="ARBA" id="ARBA00023014"/>
    </source>
</evidence>
<dbReference type="GO" id="GO:0046872">
    <property type="term" value="F:metal ion binding"/>
    <property type="evidence" value="ECO:0007669"/>
    <property type="project" value="UniProtKB-KW"/>
</dbReference>
<dbReference type="InterPro" id="IPR001949">
    <property type="entry name" value="NADH-UbQ_OxRdtase_51kDa_CS"/>
</dbReference>
<gene>
    <name evidence="8" type="ORF">CP970_05515</name>
</gene>
<dbReference type="InterPro" id="IPR041921">
    <property type="entry name" value="NuoE_N"/>
</dbReference>
<dbReference type="Gene3D" id="1.10.10.1590">
    <property type="entry name" value="NADH-quinone oxidoreductase subunit E"/>
    <property type="match status" value="1"/>
</dbReference>
<dbReference type="PROSITE" id="PS00645">
    <property type="entry name" value="COMPLEX1_51K_2"/>
    <property type="match status" value="1"/>
</dbReference>
<dbReference type="InterPro" id="IPR037207">
    <property type="entry name" value="Nuop51_4Fe4S-bd_sf"/>
</dbReference>
<dbReference type="Gene3D" id="1.20.1440.230">
    <property type="entry name" value="NADH-ubiquinone oxidoreductase 51kDa subunit, iron-sulphur binding domain"/>
    <property type="match status" value="1"/>
</dbReference>
<name>A0A5J6G6W7_STRKN</name>
<dbReference type="SUPFAM" id="SSF142984">
    <property type="entry name" value="Nqo1 middle domain-like"/>
    <property type="match status" value="1"/>
</dbReference>
<dbReference type="SUPFAM" id="SSF140490">
    <property type="entry name" value="Nqo1C-terminal domain-like"/>
    <property type="match status" value="1"/>
</dbReference>
<dbReference type="InterPro" id="IPR019554">
    <property type="entry name" value="Soluble_ligand-bd"/>
</dbReference>
<keyword evidence="9" id="KW-1185">Reference proteome</keyword>
<dbReference type="Proteomes" id="UP000325529">
    <property type="component" value="Chromosome"/>
</dbReference>
<feature type="compositionally biased region" description="Basic and acidic residues" evidence="6">
    <location>
        <begin position="235"/>
        <end position="248"/>
    </location>
</feature>
<dbReference type="FunFam" id="3.40.50.11540:FF:000001">
    <property type="entry name" value="NADH dehydrogenase [ubiquinone] flavoprotein 1, mitochondrial"/>
    <property type="match status" value="1"/>
</dbReference>
<dbReference type="SMART" id="SM00928">
    <property type="entry name" value="NADH_4Fe-4S"/>
    <property type="match status" value="1"/>
</dbReference>
<dbReference type="Gene3D" id="6.10.250.1450">
    <property type="match status" value="1"/>
</dbReference>
<evidence type="ECO:0000313" key="8">
    <source>
        <dbReference type="EMBL" id="QEU90442.1"/>
    </source>
</evidence>